<dbReference type="Proteomes" id="UP000595046">
    <property type="component" value="Chromosome"/>
</dbReference>
<dbReference type="AlphaFoldDB" id="A0A7T1T9Y6"/>
<evidence type="ECO:0000256" key="2">
    <source>
        <dbReference type="SAM" id="SignalP"/>
    </source>
</evidence>
<dbReference type="InterPro" id="IPR012332">
    <property type="entry name" value="Autotransporter_pectin_lyase_C"/>
</dbReference>
<feature type="region of interest" description="Disordered" evidence="1">
    <location>
        <begin position="317"/>
        <end position="361"/>
    </location>
</feature>
<dbReference type="RefSeq" id="WP_197352840.1">
    <property type="nucleotide sequence ID" value="NZ_CP048882.1"/>
</dbReference>
<dbReference type="Gene3D" id="2.160.20.20">
    <property type="match status" value="1"/>
</dbReference>
<dbReference type="EMBL" id="CP048882">
    <property type="protein sequence ID" value="QPP09064.1"/>
    <property type="molecule type" value="Genomic_DNA"/>
</dbReference>
<evidence type="ECO:0008006" key="5">
    <source>
        <dbReference type="Google" id="ProtNLM"/>
    </source>
</evidence>
<organism evidence="3 4">
    <name type="scientific">Streptomyces bathyalis</name>
    <dbReference type="NCBI Taxonomy" id="2710756"/>
    <lineage>
        <taxon>Bacteria</taxon>
        <taxon>Bacillati</taxon>
        <taxon>Actinomycetota</taxon>
        <taxon>Actinomycetes</taxon>
        <taxon>Kitasatosporales</taxon>
        <taxon>Streptomycetaceae</taxon>
        <taxon>Streptomyces</taxon>
    </lineage>
</organism>
<gene>
    <name evidence="3" type="ORF">G4Z16_24600</name>
</gene>
<keyword evidence="2" id="KW-0732">Signal</keyword>
<reference evidence="4" key="1">
    <citation type="submission" date="2020-02" db="EMBL/GenBank/DDBJ databases">
        <title>Streptomyces sp. ASO4wet.</title>
        <authorList>
            <person name="Risdian C."/>
            <person name="Landwehr W."/>
            <person name="Schupp P."/>
            <person name="Wink J."/>
        </authorList>
    </citation>
    <scope>NUCLEOTIDE SEQUENCE [LARGE SCALE GENOMIC DNA]</scope>
    <source>
        <strain evidence="4">ASO4wet</strain>
    </source>
</reference>
<dbReference type="KEGG" id="sbat:G4Z16_24600"/>
<sequence length="361" mass="36579">MAAAFGVGLSLAVLPAGPAGAAGGTHVRCNDITGLKNAINRANTSGPNTSGGRITLASHCTYTLTAPDHADDGLPEITGDVTITGRDTTIRRNPEATQDFRIFHVVLGGNLTLNSLTISGGSLCCASGGGIYNDRGTVNLNRTVIKRNHTLAGGGVLNDDGARLNIDHSTVEGNVARSWGGGIANANGTMTMKGGALLRNRAGFGGGLANNSSTASLDSVSVRGNTAQQGGGIDQIRIFGAPVGSTLRLTSTTVRDNIAVTGAGLSTQEGTATLVRSLVTHNTAITAGGGIFVRSPRGAAVSGSAGEVTLRDSKVVRNRPDNCNPEGSVPGCTNPTQRIAPPTSQLSPTRQGLPRNTAKTP</sequence>
<evidence type="ECO:0000313" key="3">
    <source>
        <dbReference type="EMBL" id="QPP09064.1"/>
    </source>
</evidence>
<dbReference type="SUPFAM" id="SSF51126">
    <property type="entry name" value="Pectin lyase-like"/>
    <property type="match status" value="1"/>
</dbReference>
<dbReference type="InterPro" id="IPR011050">
    <property type="entry name" value="Pectin_lyase_fold/virulence"/>
</dbReference>
<dbReference type="PANTHER" id="PTHR11319:SF35">
    <property type="entry name" value="OUTER MEMBRANE PROTEIN PMPC-RELATED"/>
    <property type="match status" value="1"/>
</dbReference>
<feature type="chain" id="PRO_5032558758" description="Right handed beta helix domain-containing protein" evidence="2">
    <location>
        <begin position="22"/>
        <end position="361"/>
    </location>
</feature>
<evidence type="ECO:0000313" key="4">
    <source>
        <dbReference type="Proteomes" id="UP000595046"/>
    </source>
</evidence>
<dbReference type="PANTHER" id="PTHR11319">
    <property type="entry name" value="G PROTEIN-COUPLED RECEPTOR-RELATED"/>
    <property type="match status" value="1"/>
</dbReference>
<accession>A0A7T1T9Y6</accession>
<name>A0A7T1T9Y6_9ACTN</name>
<keyword evidence="4" id="KW-1185">Reference proteome</keyword>
<proteinExistence type="predicted"/>
<protein>
    <recommendedName>
        <fullName evidence="5">Right handed beta helix domain-containing protein</fullName>
    </recommendedName>
</protein>
<evidence type="ECO:0000256" key="1">
    <source>
        <dbReference type="SAM" id="MobiDB-lite"/>
    </source>
</evidence>
<feature type="compositionally biased region" description="Polar residues" evidence="1">
    <location>
        <begin position="331"/>
        <end position="350"/>
    </location>
</feature>
<feature type="signal peptide" evidence="2">
    <location>
        <begin position="1"/>
        <end position="21"/>
    </location>
</feature>